<protein>
    <recommendedName>
        <fullName evidence="5">ZMYM2-like/QRICH1 C-terminal domain-containing protein</fullName>
    </recommendedName>
</protein>
<feature type="region of interest" description="Disordered" evidence="4">
    <location>
        <begin position="78"/>
        <end position="127"/>
    </location>
</feature>
<dbReference type="InterPro" id="IPR021893">
    <property type="entry name" value="ZMYM2-like_C"/>
</dbReference>
<evidence type="ECO:0000256" key="2">
    <source>
        <dbReference type="ARBA" id="ARBA00022553"/>
    </source>
</evidence>
<feature type="non-terminal residue" evidence="6">
    <location>
        <position position="428"/>
    </location>
</feature>
<sequence length="428" mass="48237">MPCPWEAHGKQLQVKQEAEDTNYRRAATASEEDIVVVPVTGAESDEDICVLEASGSFVSADDDDDDCVIFAESTVPVRQQASATTSSTGMRPFSSGRRNRDWEPSDTSADFTPGRPDPETSKHTVRKTRAHVQLFHRYLQASGDNRPMESIQPNELDPLLGSFLTENIQSSLERYLRYRGYSWSITRDSAFAGSRAKLKTKQDLLVEQGKGQGIPRFDMLTPQDVDTFYACGQLGTSSADSLINTLWFLLSIRFGFRMVREHSEMVWGDLHLQQDSEGQEQLVFTGMSGLTPVFRRAVTAEPNNTQRCLVAVYKRYRELRPPSILNPESPFYLAVNHPYGQDADRCPWFRTTACGSTRLANVVRRMAEAVRHGAATTDQQQHPQHHQLQEQSVMPAKSHSHPQAYQLNTLIHGKPPLCRGEKFCPFYH</sequence>
<dbReference type="PANTHER" id="PTHR46963:SF2">
    <property type="match status" value="1"/>
</dbReference>
<reference evidence="6 7" key="1">
    <citation type="journal article" date="2023" name="Sci. Data">
        <title>Genome assembly of the Korean intertidal mud-creeper Batillaria attramentaria.</title>
        <authorList>
            <person name="Patra A.K."/>
            <person name="Ho P.T."/>
            <person name="Jun S."/>
            <person name="Lee S.J."/>
            <person name="Kim Y."/>
            <person name="Won Y.J."/>
        </authorList>
    </citation>
    <scope>NUCLEOTIDE SEQUENCE [LARGE SCALE GENOMIC DNA]</scope>
    <source>
        <strain evidence="6">Wonlab-2016</strain>
    </source>
</reference>
<keyword evidence="1" id="KW-1017">Isopeptide bond</keyword>
<accession>A0ABD0KMH5</accession>
<gene>
    <name evidence="6" type="ORF">BaRGS_00020688</name>
</gene>
<feature type="domain" description="ZMYM2-like/QRICH1 C-terminal" evidence="5">
    <location>
        <begin position="228"/>
        <end position="366"/>
    </location>
</feature>
<keyword evidence="7" id="KW-1185">Reference proteome</keyword>
<dbReference type="PANTHER" id="PTHR46963">
    <property type="entry name" value="SIMILAR TO RIKEN CDNA E130308A19"/>
    <property type="match status" value="1"/>
</dbReference>
<keyword evidence="3" id="KW-0832">Ubl conjugation</keyword>
<comment type="caution">
    <text evidence="6">The sequence shown here is derived from an EMBL/GenBank/DDBJ whole genome shotgun (WGS) entry which is preliminary data.</text>
</comment>
<proteinExistence type="predicted"/>
<dbReference type="Pfam" id="PF12012">
    <property type="entry name" value="DUF3504"/>
    <property type="match status" value="1"/>
</dbReference>
<name>A0ABD0KMH5_9CAEN</name>
<feature type="compositionally biased region" description="Polar residues" evidence="4">
    <location>
        <begin position="78"/>
        <end position="89"/>
    </location>
</feature>
<evidence type="ECO:0000313" key="6">
    <source>
        <dbReference type="EMBL" id="KAK7488097.1"/>
    </source>
</evidence>
<evidence type="ECO:0000256" key="4">
    <source>
        <dbReference type="SAM" id="MobiDB-lite"/>
    </source>
</evidence>
<keyword evidence="2" id="KW-0597">Phosphoprotein</keyword>
<dbReference type="InterPro" id="IPR042838">
    <property type="entry name" value="KIAA1958"/>
</dbReference>
<dbReference type="EMBL" id="JACVVK020000155">
    <property type="protein sequence ID" value="KAK7488097.1"/>
    <property type="molecule type" value="Genomic_DNA"/>
</dbReference>
<feature type="region of interest" description="Disordered" evidence="4">
    <location>
        <begin position="370"/>
        <end position="402"/>
    </location>
</feature>
<evidence type="ECO:0000256" key="1">
    <source>
        <dbReference type="ARBA" id="ARBA00022499"/>
    </source>
</evidence>
<organism evidence="6 7">
    <name type="scientific">Batillaria attramentaria</name>
    <dbReference type="NCBI Taxonomy" id="370345"/>
    <lineage>
        <taxon>Eukaryota</taxon>
        <taxon>Metazoa</taxon>
        <taxon>Spiralia</taxon>
        <taxon>Lophotrochozoa</taxon>
        <taxon>Mollusca</taxon>
        <taxon>Gastropoda</taxon>
        <taxon>Caenogastropoda</taxon>
        <taxon>Sorbeoconcha</taxon>
        <taxon>Cerithioidea</taxon>
        <taxon>Batillariidae</taxon>
        <taxon>Batillaria</taxon>
    </lineage>
</organism>
<evidence type="ECO:0000313" key="7">
    <source>
        <dbReference type="Proteomes" id="UP001519460"/>
    </source>
</evidence>
<dbReference type="AlphaFoldDB" id="A0ABD0KMH5"/>
<evidence type="ECO:0000256" key="3">
    <source>
        <dbReference type="ARBA" id="ARBA00022843"/>
    </source>
</evidence>
<dbReference type="Proteomes" id="UP001519460">
    <property type="component" value="Unassembled WGS sequence"/>
</dbReference>
<evidence type="ECO:0000259" key="5">
    <source>
        <dbReference type="Pfam" id="PF12012"/>
    </source>
</evidence>